<dbReference type="PIR" id="S14019">
    <property type="entry name" value="S14019"/>
</dbReference>
<accession>Q99204</accession>
<dbReference type="EMBL" id="X56231">
    <property type="protein sequence ID" value="CAA39681.1"/>
    <property type="molecule type" value="Genomic_DNA"/>
</dbReference>
<organism evidence="1">
    <name type="scientific">Chlamydomonas reinhardtii</name>
    <name type="common">Chlamydomonas smithii</name>
    <dbReference type="NCBI Taxonomy" id="3055"/>
    <lineage>
        <taxon>Eukaryota</taxon>
        <taxon>Viridiplantae</taxon>
        <taxon>Chlorophyta</taxon>
        <taxon>core chlorophytes</taxon>
        <taxon>Chlorophyceae</taxon>
        <taxon>CS clade</taxon>
        <taxon>Chlamydomonadales</taxon>
        <taxon>Chlamydomonadaceae</taxon>
        <taxon>Chlamydomonas</taxon>
    </lineage>
</organism>
<evidence type="ECO:0000313" key="1">
    <source>
        <dbReference type="EMBL" id="CAA39681.1"/>
    </source>
</evidence>
<proteinExistence type="predicted"/>
<dbReference type="AlphaFoldDB" id="Q99204"/>
<reference evidence="1" key="1">
    <citation type="journal article" date="1991" name="Nucleic Acids Res.">
        <title>A transposon with an unusual LTR arrangement from Chlamydomonas reinhardtii contains an internal tandem array of 76 bp repeats.</title>
        <authorList>
            <person name="Day A."/>
            <person name="Rochaix J.D."/>
        </authorList>
    </citation>
    <scope>NUCLEOTIDE SEQUENCE</scope>
    <source>
        <strain evidence="1">FUD44</strain>
    </source>
</reference>
<name>Q99204_CHLRE</name>
<protein>
    <submittedName>
        <fullName evidence="1">Transposon</fullName>
    </submittedName>
</protein>
<sequence length="180" mass="19692">TALKCLRAFVVHAFALWTMCGLSATFGYGVCAASNRLCASHHVSCDMACVPHAIMLPALSLWTLRLVACPAACPVAIRLECTVHGKPAPRYCFVLTTERAYVIMRHPVRLEVRTHIILSRGTTLVVWLTHPKPTYMHSMCALGPSAEFVFPDISPSVSDVEFCAVRPACYAQPITIPHDA</sequence>